<evidence type="ECO:0000256" key="2">
    <source>
        <dbReference type="ARBA" id="ARBA00022729"/>
    </source>
</evidence>
<dbReference type="AlphaFoldDB" id="A0A368LRA9"/>
<gene>
    <name evidence="5" type="ORF">CIK83_06635</name>
</gene>
<comment type="subcellular location">
    <subcellularLocation>
        <location evidence="1">Cell envelope</location>
    </subcellularLocation>
</comment>
<feature type="domain" description="Imelysin-like" evidence="4">
    <location>
        <begin position="39"/>
        <end position="396"/>
    </location>
</feature>
<dbReference type="Pfam" id="PF09375">
    <property type="entry name" value="Peptidase_M75"/>
    <property type="match status" value="1"/>
</dbReference>
<feature type="signal peptide" evidence="3">
    <location>
        <begin position="1"/>
        <end position="23"/>
    </location>
</feature>
<name>A0A368LRA9_9VIBR</name>
<feature type="chain" id="PRO_5016711347" evidence="3">
    <location>
        <begin position="24"/>
        <end position="418"/>
    </location>
</feature>
<dbReference type="OrthoDB" id="9764688at2"/>
<dbReference type="CDD" id="cd14657">
    <property type="entry name" value="Imelysin_IrpA-like"/>
    <property type="match status" value="1"/>
</dbReference>
<sequence>MLKIRASYIITSALLMSSHSAIAAVDQKNVVENYTDIAYAVFDDAYITAKKLQLSVNALVKTPSKQTLDQAREAWLASRVPYQQSETFRFGNAIVDDWEGQLNAWPLDEGLIDYVAKGYHFELGNEGAQANIIANSSIQVGANKIDASKITPELLANLNELAGSEANVATGYHAIEFLLWGQDLHGTQAGAGERPYTDYVIGKECTNGHCDRRAQYLEAAAALLVQDLEWMKGQWSSEIKDNYRTELLKQPAQDGIRKMMFGMGSLSLGELAGERMKVALEANSTEDEHDCFSDNTHNSHFYNEQGIYNVFNGSYTRVDGSVVKGASIKDLVADKNAEEAKQIAVQFDKTRKQVYTLVDSAEKNNQHFDQLIAANNKAGNDLVNAAIQSLVKQTEAIEKAASVIGITSLSPDNADHEF</sequence>
<dbReference type="Proteomes" id="UP000252479">
    <property type="component" value="Unassembled WGS sequence"/>
</dbReference>
<dbReference type="InterPro" id="IPR018976">
    <property type="entry name" value="Imelysin-like"/>
</dbReference>
<evidence type="ECO:0000313" key="6">
    <source>
        <dbReference type="Proteomes" id="UP000252479"/>
    </source>
</evidence>
<dbReference type="Gene3D" id="1.20.1420.20">
    <property type="entry name" value="M75 peptidase, HXXE motif"/>
    <property type="match status" value="1"/>
</dbReference>
<dbReference type="InterPro" id="IPR038352">
    <property type="entry name" value="Imelysin_sf"/>
</dbReference>
<proteinExistence type="predicted"/>
<dbReference type="EMBL" id="QPGL01000001">
    <property type="protein sequence ID" value="RCS74023.1"/>
    <property type="molecule type" value="Genomic_DNA"/>
</dbReference>
<comment type="caution">
    <text evidence="5">The sequence shown here is derived from an EMBL/GenBank/DDBJ whole genome shotgun (WGS) entry which is preliminary data.</text>
</comment>
<reference evidence="5 6" key="1">
    <citation type="journal article" date="2017" name="Elife">
        <title>Extensive horizontal gene transfer in cheese-associated bacteria.</title>
        <authorList>
            <person name="Bonham K.S."/>
            <person name="Wolfe B.E."/>
            <person name="Dutton R.J."/>
        </authorList>
    </citation>
    <scope>NUCLEOTIDE SEQUENCE [LARGE SCALE GENOMIC DNA]</scope>
    <source>
        <strain evidence="5 6">JB196</strain>
    </source>
</reference>
<evidence type="ECO:0000256" key="1">
    <source>
        <dbReference type="ARBA" id="ARBA00004196"/>
    </source>
</evidence>
<protein>
    <submittedName>
        <fullName evidence="5">Peptidase</fullName>
    </submittedName>
</protein>
<dbReference type="GO" id="GO:0030313">
    <property type="term" value="C:cell envelope"/>
    <property type="evidence" value="ECO:0007669"/>
    <property type="project" value="UniProtKB-SubCell"/>
</dbReference>
<organism evidence="5 6">
    <name type="scientific">Vibrio casei</name>
    <dbReference type="NCBI Taxonomy" id="673372"/>
    <lineage>
        <taxon>Bacteria</taxon>
        <taxon>Pseudomonadati</taxon>
        <taxon>Pseudomonadota</taxon>
        <taxon>Gammaproteobacteria</taxon>
        <taxon>Vibrionales</taxon>
        <taxon>Vibrionaceae</taxon>
        <taxon>Vibrio</taxon>
    </lineage>
</organism>
<keyword evidence="6" id="KW-1185">Reference proteome</keyword>
<evidence type="ECO:0000259" key="4">
    <source>
        <dbReference type="Pfam" id="PF09375"/>
    </source>
</evidence>
<evidence type="ECO:0000313" key="5">
    <source>
        <dbReference type="EMBL" id="RCS74023.1"/>
    </source>
</evidence>
<accession>A0A368LRA9</accession>
<evidence type="ECO:0000256" key="3">
    <source>
        <dbReference type="SAM" id="SignalP"/>
    </source>
</evidence>
<keyword evidence="2 3" id="KW-0732">Signal</keyword>